<keyword evidence="2" id="KW-0238">DNA-binding</keyword>
<dbReference type="Proteomes" id="UP000000845">
    <property type="component" value="Chromosome"/>
</dbReference>
<dbReference type="STRING" id="526218.Sterm_1243"/>
<protein>
    <submittedName>
        <fullName evidence="5">Phage repressor</fullName>
    </submittedName>
</protein>
<dbReference type="SUPFAM" id="SSF51306">
    <property type="entry name" value="LexA/Signal peptidase"/>
    <property type="match status" value="1"/>
</dbReference>
<dbReference type="CDD" id="cd06529">
    <property type="entry name" value="S24_LexA-like"/>
    <property type="match status" value="1"/>
</dbReference>
<dbReference type="KEGG" id="str:Sterm_1243"/>
<reference evidence="5 6" key="2">
    <citation type="journal article" date="2010" name="Stand. Genomic Sci.">
        <title>Complete genome sequence of Sebaldella termitidis type strain (NCTC 11300).</title>
        <authorList>
            <person name="Harmon-Smith M."/>
            <person name="Celia L."/>
            <person name="Chertkov O."/>
            <person name="Lapidus A."/>
            <person name="Copeland A."/>
            <person name="Glavina Del Rio T."/>
            <person name="Nolan M."/>
            <person name="Lucas S."/>
            <person name="Tice H."/>
            <person name="Cheng J.F."/>
            <person name="Han C."/>
            <person name="Detter J.C."/>
            <person name="Bruce D."/>
            <person name="Goodwin L."/>
            <person name="Pitluck S."/>
            <person name="Pati A."/>
            <person name="Liolios K."/>
            <person name="Ivanova N."/>
            <person name="Mavromatis K."/>
            <person name="Mikhailova N."/>
            <person name="Chen A."/>
            <person name="Palaniappan K."/>
            <person name="Land M."/>
            <person name="Hauser L."/>
            <person name="Chang Y.J."/>
            <person name="Jeffries C.D."/>
            <person name="Brettin T."/>
            <person name="Goker M."/>
            <person name="Beck B."/>
            <person name="Bristow J."/>
            <person name="Eisen J.A."/>
            <person name="Markowitz V."/>
            <person name="Hugenholtz P."/>
            <person name="Kyrpides N.C."/>
            <person name="Klenk H.P."/>
            <person name="Chen F."/>
        </authorList>
    </citation>
    <scope>NUCLEOTIDE SEQUENCE [LARGE SCALE GENOMIC DNA]</scope>
    <source>
        <strain evidence="6">ATCC 33386 / NCTC 11300</strain>
    </source>
</reference>
<dbReference type="Gene3D" id="1.10.260.40">
    <property type="entry name" value="lambda repressor-like DNA-binding domains"/>
    <property type="match status" value="1"/>
</dbReference>
<keyword evidence="6" id="KW-1185">Reference proteome</keyword>
<organism evidence="5 6">
    <name type="scientific">Sebaldella termitidis (strain ATCC 33386 / NCTC 11300)</name>
    <dbReference type="NCBI Taxonomy" id="526218"/>
    <lineage>
        <taxon>Bacteria</taxon>
        <taxon>Fusobacteriati</taxon>
        <taxon>Fusobacteriota</taxon>
        <taxon>Fusobacteriia</taxon>
        <taxon>Fusobacteriales</taxon>
        <taxon>Leptotrichiaceae</taxon>
        <taxon>Sebaldella</taxon>
    </lineage>
</organism>
<evidence type="ECO:0000256" key="3">
    <source>
        <dbReference type="ARBA" id="ARBA00023163"/>
    </source>
</evidence>
<name>D1AH76_SEBTE</name>
<dbReference type="Gene3D" id="2.10.109.10">
    <property type="entry name" value="Umud Fragment, subunit A"/>
    <property type="match status" value="1"/>
</dbReference>
<dbReference type="InterPro" id="IPR015927">
    <property type="entry name" value="Peptidase_S24_S26A/B/C"/>
</dbReference>
<dbReference type="PANTHER" id="PTHR40661">
    <property type="match status" value="1"/>
</dbReference>
<dbReference type="Pfam" id="PF00717">
    <property type="entry name" value="Peptidase_S24"/>
    <property type="match status" value="1"/>
</dbReference>
<dbReference type="InterPro" id="IPR010982">
    <property type="entry name" value="Lambda_DNA-bd_dom_sf"/>
</dbReference>
<dbReference type="RefSeq" id="WP_012860706.1">
    <property type="nucleotide sequence ID" value="NC_013517.1"/>
</dbReference>
<gene>
    <name evidence="5" type="ordered locus">Sterm_1243</name>
</gene>
<dbReference type="EMBL" id="CP001739">
    <property type="protein sequence ID" value="ACZ08110.1"/>
    <property type="molecule type" value="Genomic_DNA"/>
</dbReference>
<evidence type="ECO:0000313" key="5">
    <source>
        <dbReference type="EMBL" id="ACZ08110.1"/>
    </source>
</evidence>
<dbReference type="SUPFAM" id="SSF47413">
    <property type="entry name" value="lambda repressor-like DNA-binding domains"/>
    <property type="match status" value="1"/>
</dbReference>
<dbReference type="PANTHER" id="PTHR40661:SF3">
    <property type="entry name" value="FELS-1 PROPHAGE TRANSCRIPTIONAL REGULATOR"/>
    <property type="match status" value="1"/>
</dbReference>
<accession>D1AH76</accession>
<evidence type="ECO:0000256" key="2">
    <source>
        <dbReference type="ARBA" id="ARBA00023125"/>
    </source>
</evidence>
<keyword evidence="3" id="KW-0804">Transcription</keyword>
<evidence type="ECO:0000313" key="6">
    <source>
        <dbReference type="Proteomes" id="UP000000845"/>
    </source>
</evidence>
<dbReference type="InterPro" id="IPR036286">
    <property type="entry name" value="LexA/Signal_pep-like_sf"/>
</dbReference>
<proteinExistence type="predicted"/>
<reference evidence="6" key="1">
    <citation type="submission" date="2009-09" db="EMBL/GenBank/DDBJ databases">
        <title>The complete chromosome of Sebaldella termitidis ATCC 33386.</title>
        <authorList>
            <consortium name="US DOE Joint Genome Institute (JGI-PGF)"/>
            <person name="Lucas S."/>
            <person name="Copeland A."/>
            <person name="Lapidus A."/>
            <person name="Glavina del Rio T."/>
            <person name="Dalin E."/>
            <person name="Tice H."/>
            <person name="Bruce D."/>
            <person name="Goodwin L."/>
            <person name="Pitluck S."/>
            <person name="Kyrpides N."/>
            <person name="Mavromatis K."/>
            <person name="Ivanova N."/>
            <person name="Mikhailova N."/>
            <person name="Sims D."/>
            <person name="Meincke L."/>
            <person name="Brettin T."/>
            <person name="Detter J.C."/>
            <person name="Han C."/>
            <person name="Larimer F."/>
            <person name="Land M."/>
            <person name="Hauser L."/>
            <person name="Markowitz V."/>
            <person name="Cheng J.F."/>
            <person name="Hugenholtz P."/>
            <person name="Woyke T."/>
            <person name="Wu D."/>
            <person name="Eisen J.A."/>
        </authorList>
    </citation>
    <scope>NUCLEOTIDE SEQUENCE [LARGE SCALE GENOMIC DNA]</scope>
    <source>
        <strain evidence="6">ATCC 33386 / NCTC 11300</strain>
    </source>
</reference>
<feature type="domain" description="Peptidase S24/S26A/S26B/S26C" evidence="4">
    <location>
        <begin position="107"/>
        <end position="212"/>
    </location>
</feature>
<dbReference type="GO" id="GO:0003677">
    <property type="term" value="F:DNA binding"/>
    <property type="evidence" value="ECO:0007669"/>
    <property type="project" value="UniProtKB-KW"/>
</dbReference>
<dbReference type="InterPro" id="IPR039418">
    <property type="entry name" value="LexA-like"/>
</dbReference>
<evidence type="ECO:0000259" key="4">
    <source>
        <dbReference type="Pfam" id="PF00717"/>
    </source>
</evidence>
<sequence>MDKIERVTKKIRSRREELGLRLEDVANSLKRQGVEITISGLHRIESGGRQKLDANLLVGLSNILDYNFFDMLGWKAPKENSNYSIKEKEKILVKIHTYDSSKAGRIDLENFTEEALMVEDEISNSVNEGIIIKIKGNFMQPHFYEGDVLLIEKEKFENWQELDRKIVLYEFDGETYIRKVLFENAKGYLIAFNNRLYENIEINEKITYIGRVRKQINIRDLDNIEF</sequence>
<dbReference type="AlphaFoldDB" id="D1AH76"/>
<dbReference type="HOGENOM" id="CLU_1224047_0_0_0"/>
<evidence type="ECO:0000256" key="1">
    <source>
        <dbReference type="ARBA" id="ARBA00023015"/>
    </source>
</evidence>
<keyword evidence="1" id="KW-0805">Transcription regulation</keyword>
<dbReference type="eggNOG" id="COG2932">
    <property type="taxonomic scope" value="Bacteria"/>
</dbReference>